<gene>
    <name evidence="1" type="ORF">GCM10009844_22570</name>
</gene>
<evidence type="ECO:0008006" key="3">
    <source>
        <dbReference type="Google" id="ProtNLM"/>
    </source>
</evidence>
<evidence type="ECO:0000313" key="2">
    <source>
        <dbReference type="Proteomes" id="UP001501771"/>
    </source>
</evidence>
<dbReference type="RefSeq" id="WP_344151674.1">
    <property type="nucleotide sequence ID" value="NZ_BAAAQR010000006.1"/>
</dbReference>
<comment type="caution">
    <text evidence="1">The sequence shown here is derived from an EMBL/GenBank/DDBJ whole genome shotgun (WGS) entry which is preliminary data.</text>
</comment>
<keyword evidence="2" id="KW-1185">Reference proteome</keyword>
<sequence length="150" mass="15917">MTTEMLPDRWRSRDLLVLLEAARQADAGEDPDTAAMAGAAGIDRDAVDKVLVALENAGYVQTRRGAARAGGPGTLWEIEILERGRRATGLWPNGDTAVEQLLDALRQAEELADDPDDKSALRKAGGQLASVSRSVLAEVIAAVVTRQAGL</sequence>
<proteinExistence type="predicted"/>
<protein>
    <recommendedName>
        <fullName evidence="3">MarR family transcriptional regulator</fullName>
    </recommendedName>
</protein>
<dbReference type="EMBL" id="BAAAQR010000006">
    <property type="protein sequence ID" value="GAA2146471.1"/>
    <property type="molecule type" value="Genomic_DNA"/>
</dbReference>
<dbReference type="Proteomes" id="UP001501771">
    <property type="component" value="Unassembled WGS sequence"/>
</dbReference>
<accession>A0ABN2ZRS1</accession>
<organism evidence="1 2">
    <name type="scientific">Nocardioides koreensis</name>
    <dbReference type="NCBI Taxonomy" id="433651"/>
    <lineage>
        <taxon>Bacteria</taxon>
        <taxon>Bacillati</taxon>
        <taxon>Actinomycetota</taxon>
        <taxon>Actinomycetes</taxon>
        <taxon>Propionibacteriales</taxon>
        <taxon>Nocardioidaceae</taxon>
        <taxon>Nocardioides</taxon>
    </lineage>
</organism>
<name>A0ABN2ZRS1_9ACTN</name>
<evidence type="ECO:0000313" key="1">
    <source>
        <dbReference type="EMBL" id="GAA2146471.1"/>
    </source>
</evidence>
<reference evidence="1 2" key="1">
    <citation type="journal article" date="2019" name="Int. J. Syst. Evol. Microbiol.">
        <title>The Global Catalogue of Microorganisms (GCM) 10K type strain sequencing project: providing services to taxonomists for standard genome sequencing and annotation.</title>
        <authorList>
            <consortium name="The Broad Institute Genomics Platform"/>
            <consortium name="The Broad Institute Genome Sequencing Center for Infectious Disease"/>
            <person name="Wu L."/>
            <person name="Ma J."/>
        </authorList>
    </citation>
    <scope>NUCLEOTIDE SEQUENCE [LARGE SCALE GENOMIC DNA]</scope>
    <source>
        <strain evidence="1 2">JCM 16022</strain>
    </source>
</reference>